<keyword evidence="2" id="KW-1003">Cell membrane</keyword>
<feature type="transmembrane region" description="Helical" evidence="7">
    <location>
        <begin position="82"/>
        <end position="106"/>
    </location>
</feature>
<keyword evidence="10" id="KW-1185">Reference proteome</keyword>
<evidence type="ECO:0000313" key="9">
    <source>
        <dbReference type="EMBL" id="MCP2161898.1"/>
    </source>
</evidence>
<comment type="caution">
    <text evidence="9">The sequence shown here is derived from an EMBL/GenBank/DDBJ whole genome shotgun (WGS) entry which is preliminary data.</text>
</comment>
<evidence type="ECO:0000256" key="2">
    <source>
        <dbReference type="ARBA" id="ARBA00022475"/>
    </source>
</evidence>
<dbReference type="InterPro" id="IPR010432">
    <property type="entry name" value="RDD"/>
</dbReference>
<keyword evidence="3 7" id="KW-0812">Transmembrane</keyword>
<feature type="compositionally biased region" description="Low complexity" evidence="6">
    <location>
        <begin position="1"/>
        <end position="21"/>
    </location>
</feature>
<evidence type="ECO:0000256" key="5">
    <source>
        <dbReference type="ARBA" id="ARBA00023136"/>
    </source>
</evidence>
<evidence type="ECO:0000256" key="6">
    <source>
        <dbReference type="SAM" id="MobiDB-lite"/>
    </source>
</evidence>
<dbReference type="Pfam" id="PF06271">
    <property type="entry name" value="RDD"/>
    <property type="match status" value="1"/>
</dbReference>
<sequence>MRGRVVTAPASVSPAASPVDATPDERNQDAPSRTSDTLPAGVGVRVACAAIDAGVPLAAGGLVVVAAAVTGIAGLGYVVAPLVVLALGIWNLAFAALTGASFGRAAMGTRVVTGDPDAPAPGLSRVWVRALVASLTGGLACLGVLGDPRRRGWHDRAAGVEVIDILNGPNPFGERPVAPVLRRARRGLVDVSSPISRPVSAVDPVDQPATT</sequence>
<dbReference type="EMBL" id="JAMTCG010000005">
    <property type="protein sequence ID" value="MCP2161898.1"/>
    <property type="molecule type" value="Genomic_DNA"/>
</dbReference>
<evidence type="ECO:0000256" key="7">
    <source>
        <dbReference type="SAM" id="Phobius"/>
    </source>
</evidence>
<keyword evidence="4 7" id="KW-1133">Transmembrane helix</keyword>
<proteinExistence type="predicted"/>
<feature type="region of interest" description="Disordered" evidence="6">
    <location>
        <begin position="1"/>
        <end position="37"/>
    </location>
</feature>
<gene>
    <name evidence="9" type="ORF">LX12_003097</name>
</gene>
<dbReference type="InterPro" id="IPR051791">
    <property type="entry name" value="Pra-immunoreactive"/>
</dbReference>
<accession>A0ABT1H5N3</accession>
<protein>
    <submittedName>
        <fullName evidence="9">Membrane protein YckC, RDD family</fullName>
    </submittedName>
</protein>
<evidence type="ECO:0000256" key="4">
    <source>
        <dbReference type="ARBA" id="ARBA00022989"/>
    </source>
</evidence>
<dbReference type="Proteomes" id="UP001205740">
    <property type="component" value="Unassembled WGS sequence"/>
</dbReference>
<feature type="domain" description="RDD" evidence="8">
    <location>
        <begin position="40"/>
        <end position="159"/>
    </location>
</feature>
<feature type="transmembrane region" description="Helical" evidence="7">
    <location>
        <begin position="53"/>
        <end position="75"/>
    </location>
</feature>
<reference evidence="9 10" key="1">
    <citation type="submission" date="2022-06" db="EMBL/GenBank/DDBJ databases">
        <title>Genomic Encyclopedia of Archaeal and Bacterial Type Strains, Phase II (KMG-II): from individual species to whole genera.</title>
        <authorList>
            <person name="Goeker M."/>
        </authorList>
    </citation>
    <scope>NUCLEOTIDE SEQUENCE [LARGE SCALE GENOMIC DNA]</scope>
    <source>
        <strain evidence="9 10">DSM 45037</strain>
    </source>
</reference>
<evidence type="ECO:0000256" key="1">
    <source>
        <dbReference type="ARBA" id="ARBA00004651"/>
    </source>
</evidence>
<evidence type="ECO:0000313" key="10">
    <source>
        <dbReference type="Proteomes" id="UP001205740"/>
    </source>
</evidence>
<keyword evidence="5 7" id="KW-0472">Membrane</keyword>
<name>A0ABT1H5N3_9NOCA</name>
<comment type="subcellular location">
    <subcellularLocation>
        <location evidence="1">Cell membrane</location>
        <topology evidence="1">Multi-pass membrane protein</topology>
    </subcellularLocation>
</comment>
<dbReference type="PANTHER" id="PTHR36115">
    <property type="entry name" value="PROLINE-RICH ANTIGEN HOMOLOG-RELATED"/>
    <property type="match status" value="1"/>
</dbReference>
<organism evidence="9 10">
    <name type="scientific">Williamsia serinedens</name>
    <dbReference type="NCBI Taxonomy" id="391736"/>
    <lineage>
        <taxon>Bacteria</taxon>
        <taxon>Bacillati</taxon>
        <taxon>Actinomycetota</taxon>
        <taxon>Actinomycetes</taxon>
        <taxon>Mycobacteriales</taxon>
        <taxon>Nocardiaceae</taxon>
        <taxon>Williamsia</taxon>
    </lineage>
</organism>
<evidence type="ECO:0000259" key="8">
    <source>
        <dbReference type="Pfam" id="PF06271"/>
    </source>
</evidence>
<evidence type="ECO:0000256" key="3">
    <source>
        <dbReference type="ARBA" id="ARBA00022692"/>
    </source>
</evidence>